<comment type="cofactor">
    <cofactor evidence="8">
        <name>S-adenosyl-L-methionine</name>
        <dbReference type="ChEBI" id="CHEBI:59789"/>
    </cofactor>
    <text evidence="8">Binds 1 S-adenosyl-L-methionine per subunit.</text>
</comment>
<feature type="binding site" evidence="8">
    <location>
        <begin position="137"/>
        <end position="139"/>
    </location>
    <ligand>
        <name>S-adenosyl-L-methionine</name>
        <dbReference type="ChEBI" id="CHEBI:59789"/>
    </ligand>
</feature>
<keyword evidence="11" id="KW-1185">Reference proteome</keyword>
<keyword evidence="4 8" id="KW-0460">Magnesium</keyword>
<dbReference type="SUPFAM" id="SSF102114">
    <property type="entry name" value="Radical SAM enzymes"/>
    <property type="match status" value="1"/>
</dbReference>
<feature type="binding site" evidence="8">
    <location>
        <position position="45"/>
    </location>
    <ligand>
        <name>[4Fe-4S] cluster</name>
        <dbReference type="ChEBI" id="CHEBI:49883"/>
        <note>4Fe-4S-S-AdoMet</note>
    </ligand>
</feature>
<sequence length="237" mass="26037">MTTSTPGQSRVLQVAELFGPTFQGEGPSCGQRALFVRLSGCNLDCGWCDTPYTWDWERFSRDKQTVDMPLAAIASWAAGLDTDLIVITGGEPMIQHRRLRELAAELVAGGHRVELETNGTIAPDAALLEVISAFNVSPKLNGSGIPEQRRLRRQALAAFRDCGKAEFKFVITGPADIEELVQLQTELSLQRVWVMPEGTTEASVLAGLRELAEPALTHGWNLTSRLHVLLWGDERGR</sequence>
<feature type="binding site" evidence="8">
    <location>
        <position position="50"/>
    </location>
    <ligand>
        <name>Mg(2+)</name>
        <dbReference type="ChEBI" id="CHEBI:18420"/>
    </ligand>
</feature>
<comment type="cofactor">
    <cofactor evidence="8">
        <name>Mg(2+)</name>
        <dbReference type="ChEBI" id="CHEBI:18420"/>
    </cofactor>
</comment>
<dbReference type="GO" id="GO:0000287">
    <property type="term" value="F:magnesium ion binding"/>
    <property type="evidence" value="ECO:0007669"/>
    <property type="project" value="UniProtKB-UniRule"/>
</dbReference>
<dbReference type="PIRSF" id="PIRSF000370">
    <property type="entry name" value="QueE"/>
    <property type="match status" value="1"/>
</dbReference>
<keyword evidence="2 8" id="KW-0949">S-adenosyl-L-methionine</keyword>
<dbReference type="SFLD" id="SFLDS00029">
    <property type="entry name" value="Radical_SAM"/>
    <property type="match status" value="1"/>
</dbReference>
<name>A0A919MNG1_9ACTN</name>
<evidence type="ECO:0000256" key="5">
    <source>
        <dbReference type="ARBA" id="ARBA00023004"/>
    </source>
</evidence>
<dbReference type="InterPro" id="IPR013785">
    <property type="entry name" value="Aldolase_TIM"/>
</dbReference>
<dbReference type="EC" id="4.3.99.3" evidence="8"/>
<comment type="similarity">
    <text evidence="8">Belongs to the radical SAM superfamily. 7-carboxy-7-deazaguanine synthase family.</text>
</comment>
<dbReference type="HAMAP" id="MF_00917">
    <property type="entry name" value="QueE"/>
    <property type="match status" value="1"/>
</dbReference>
<dbReference type="RefSeq" id="WP_203820642.1">
    <property type="nucleotide sequence ID" value="NZ_BAAABP010000015.1"/>
</dbReference>
<comment type="pathway">
    <text evidence="8">Purine metabolism; 7-cyano-7-deazaguanine biosynthesis.</text>
</comment>
<keyword evidence="1 8" id="KW-0004">4Fe-4S</keyword>
<keyword evidence="3 8" id="KW-0479">Metal-binding</keyword>
<dbReference type="InterPro" id="IPR024924">
    <property type="entry name" value="7-CO-7-deazaguanine_synth-like"/>
</dbReference>
<dbReference type="PANTHER" id="PTHR42836">
    <property type="entry name" value="7-CARBOXY-7-DEAZAGUANINE SYNTHASE"/>
    <property type="match status" value="1"/>
</dbReference>
<proteinExistence type="inferred from homology"/>
<dbReference type="GO" id="GO:1904047">
    <property type="term" value="F:S-adenosyl-L-methionine binding"/>
    <property type="evidence" value="ECO:0007669"/>
    <property type="project" value="UniProtKB-UniRule"/>
</dbReference>
<protein>
    <recommendedName>
        <fullName evidence="8">7-carboxy-7-deazaguanine synthase</fullName>
        <shortName evidence="8">CDG synthase</shortName>
        <ecNumber evidence="8">4.3.99.3</ecNumber>
    </recommendedName>
    <alternativeName>
        <fullName evidence="8">Queuosine biosynthesis protein QueE</fullName>
    </alternativeName>
</protein>
<feature type="binding site" evidence="8">
    <location>
        <begin position="47"/>
        <end position="49"/>
    </location>
    <ligand>
        <name>S-adenosyl-L-methionine</name>
        <dbReference type="ChEBI" id="CHEBI:59789"/>
    </ligand>
</feature>
<dbReference type="GO" id="GO:0008616">
    <property type="term" value="P:tRNA queuosine(34) biosynthetic process"/>
    <property type="evidence" value="ECO:0007669"/>
    <property type="project" value="UniProtKB-UniRule"/>
</dbReference>
<evidence type="ECO:0000256" key="1">
    <source>
        <dbReference type="ARBA" id="ARBA00022485"/>
    </source>
</evidence>
<dbReference type="AlphaFoldDB" id="A0A919MNG1"/>
<feature type="binding site" evidence="8">
    <location>
        <position position="41"/>
    </location>
    <ligand>
        <name>[4Fe-4S] cluster</name>
        <dbReference type="ChEBI" id="CHEBI:49883"/>
        <note>4Fe-4S-S-AdoMet</note>
    </ligand>
</feature>
<organism evidence="10 11">
    <name type="scientific">Paractinoplanes ferrugineus</name>
    <dbReference type="NCBI Taxonomy" id="113564"/>
    <lineage>
        <taxon>Bacteria</taxon>
        <taxon>Bacillati</taxon>
        <taxon>Actinomycetota</taxon>
        <taxon>Actinomycetes</taxon>
        <taxon>Micromonosporales</taxon>
        <taxon>Micromonosporaceae</taxon>
        <taxon>Paractinoplanes</taxon>
    </lineage>
</organism>
<dbReference type="EMBL" id="BOMM01000052">
    <property type="protein sequence ID" value="GIE14237.1"/>
    <property type="molecule type" value="Genomic_DNA"/>
</dbReference>
<evidence type="ECO:0000313" key="11">
    <source>
        <dbReference type="Proteomes" id="UP000598174"/>
    </source>
</evidence>
<evidence type="ECO:0000259" key="9">
    <source>
        <dbReference type="PROSITE" id="PS51918"/>
    </source>
</evidence>
<keyword evidence="8" id="KW-0671">Queuosine biosynthesis</keyword>
<keyword evidence="5 8" id="KW-0408">Iron</keyword>
<comment type="cofactor">
    <cofactor evidence="8">
        <name>[4Fe-4S] cluster</name>
        <dbReference type="ChEBI" id="CHEBI:49883"/>
    </cofactor>
    <text evidence="8">Binds 1 [4Fe-4S] cluster. The cluster is coordinated with 3 cysteines and an exchangeable S-adenosyl-L-methionine.</text>
</comment>
<dbReference type="PROSITE" id="PS51918">
    <property type="entry name" value="RADICAL_SAM"/>
    <property type="match status" value="1"/>
</dbReference>
<evidence type="ECO:0000256" key="6">
    <source>
        <dbReference type="ARBA" id="ARBA00023014"/>
    </source>
</evidence>
<comment type="subunit">
    <text evidence="8">Homodimer.</text>
</comment>
<comment type="function">
    <text evidence="8">Catalyzes the complex heterocyclic radical-mediated conversion of 6-carboxy-5,6,7,8-tetrahydropterin (CPH4) to 7-carboxy-7-deazaguanine (CDG), a step common to the biosynthetic pathways of all 7-deazapurine-containing compounds.</text>
</comment>
<dbReference type="CDD" id="cd01335">
    <property type="entry name" value="Radical_SAM"/>
    <property type="match status" value="1"/>
</dbReference>
<feature type="binding site" evidence="8">
    <location>
        <begin position="22"/>
        <end position="24"/>
    </location>
    <ligand>
        <name>substrate</name>
    </ligand>
</feature>
<feature type="binding site" evidence="8">
    <location>
        <position position="37"/>
    </location>
    <ligand>
        <name>substrate</name>
    </ligand>
</feature>
<reference evidence="10" key="1">
    <citation type="submission" date="2021-01" db="EMBL/GenBank/DDBJ databases">
        <title>Whole genome shotgun sequence of Actinoplanes ferrugineus NBRC 15555.</title>
        <authorList>
            <person name="Komaki H."/>
            <person name="Tamura T."/>
        </authorList>
    </citation>
    <scope>NUCLEOTIDE SEQUENCE</scope>
    <source>
        <strain evidence="10">NBRC 15555</strain>
    </source>
</reference>
<evidence type="ECO:0000256" key="2">
    <source>
        <dbReference type="ARBA" id="ARBA00022691"/>
    </source>
</evidence>
<dbReference type="Gene3D" id="3.20.20.70">
    <property type="entry name" value="Aldolase class I"/>
    <property type="match status" value="1"/>
</dbReference>
<dbReference type="GO" id="GO:0051539">
    <property type="term" value="F:4 iron, 4 sulfur cluster binding"/>
    <property type="evidence" value="ECO:0007669"/>
    <property type="project" value="UniProtKB-UniRule"/>
</dbReference>
<feature type="binding site" evidence="8">
    <location>
        <position position="88"/>
    </location>
    <ligand>
        <name>substrate</name>
    </ligand>
</feature>
<feature type="binding site" evidence="8">
    <location>
        <position position="48"/>
    </location>
    <ligand>
        <name>[4Fe-4S] cluster</name>
        <dbReference type="ChEBI" id="CHEBI:49883"/>
        <note>4Fe-4S-S-AdoMet</note>
    </ligand>
</feature>
<evidence type="ECO:0000256" key="8">
    <source>
        <dbReference type="HAMAP-Rule" id="MF_00917"/>
    </source>
</evidence>
<feature type="binding site" evidence="8">
    <location>
        <position position="90"/>
    </location>
    <ligand>
        <name>S-adenosyl-L-methionine</name>
        <dbReference type="ChEBI" id="CHEBI:59789"/>
    </ligand>
</feature>
<comment type="caution">
    <text evidence="10">The sequence shown here is derived from an EMBL/GenBank/DDBJ whole genome shotgun (WGS) entry which is preliminary data.</text>
</comment>
<evidence type="ECO:0000313" key="10">
    <source>
        <dbReference type="EMBL" id="GIE14237.1"/>
    </source>
</evidence>
<comment type="caution">
    <text evidence="8">Lacks conserved residue(s) required for the propagation of feature annotation.</text>
</comment>
<keyword evidence="6 8" id="KW-0411">Iron-sulfur</keyword>
<dbReference type="InterPro" id="IPR007197">
    <property type="entry name" value="rSAM"/>
</dbReference>
<dbReference type="GO" id="GO:0016840">
    <property type="term" value="F:carbon-nitrogen lyase activity"/>
    <property type="evidence" value="ECO:0007669"/>
    <property type="project" value="UniProtKB-UniRule"/>
</dbReference>
<dbReference type="PANTHER" id="PTHR42836:SF1">
    <property type="entry name" value="7-CARBOXY-7-DEAZAGUANINE SYNTHASE"/>
    <property type="match status" value="1"/>
</dbReference>
<accession>A0A919MNG1</accession>
<dbReference type="Proteomes" id="UP000598174">
    <property type="component" value="Unassembled WGS sequence"/>
</dbReference>
<gene>
    <name evidence="8" type="primary">queE</name>
    <name evidence="10" type="ORF">Afe05nite_60770</name>
</gene>
<evidence type="ECO:0000256" key="3">
    <source>
        <dbReference type="ARBA" id="ARBA00022723"/>
    </source>
</evidence>
<evidence type="ECO:0000256" key="7">
    <source>
        <dbReference type="ARBA" id="ARBA00023239"/>
    </source>
</evidence>
<dbReference type="InterPro" id="IPR058240">
    <property type="entry name" value="rSAM_sf"/>
</dbReference>
<dbReference type="Pfam" id="PF04055">
    <property type="entry name" value="Radical_SAM"/>
    <property type="match status" value="1"/>
</dbReference>
<keyword evidence="7 8" id="KW-0456">Lyase</keyword>
<feature type="domain" description="Radical SAM core" evidence="9">
    <location>
        <begin position="28"/>
        <end position="233"/>
    </location>
</feature>
<comment type="catalytic activity">
    <reaction evidence="8">
        <text>6-carboxy-5,6,7,8-tetrahydropterin + H(+) = 7-carboxy-7-carbaguanine + NH4(+)</text>
        <dbReference type="Rhea" id="RHEA:27974"/>
        <dbReference type="ChEBI" id="CHEBI:15378"/>
        <dbReference type="ChEBI" id="CHEBI:28938"/>
        <dbReference type="ChEBI" id="CHEBI:61032"/>
        <dbReference type="ChEBI" id="CHEBI:61036"/>
        <dbReference type="EC" id="4.3.99.3"/>
    </reaction>
</comment>
<evidence type="ECO:0000256" key="4">
    <source>
        <dbReference type="ARBA" id="ARBA00022842"/>
    </source>
</evidence>